<dbReference type="Proteomes" id="UP000814033">
    <property type="component" value="Unassembled WGS sequence"/>
</dbReference>
<reference evidence="1" key="1">
    <citation type="submission" date="2021-02" db="EMBL/GenBank/DDBJ databases">
        <authorList>
            <consortium name="DOE Joint Genome Institute"/>
            <person name="Ahrendt S."/>
            <person name="Looney B.P."/>
            <person name="Miyauchi S."/>
            <person name="Morin E."/>
            <person name="Drula E."/>
            <person name="Courty P.E."/>
            <person name="Chicoki N."/>
            <person name="Fauchery L."/>
            <person name="Kohler A."/>
            <person name="Kuo A."/>
            <person name="Labutti K."/>
            <person name="Pangilinan J."/>
            <person name="Lipzen A."/>
            <person name="Riley R."/>
            <person name="Andreopoulos W."/>
            <person name="He G."/>
            <person name="Johnson J."/>
            <person name="Barry K.W."/>
            <person name="Grigoriev I.V."/>
            <person name="Nagy L."/>
            <person name="Hibbett D."/>
            <person name="Henrissat B."/>
            <person name="Matheny P.B."/>
            <person name="Labbe J."/>
            <person name="Martin F."/>
        </authorList>
    </citation>
    <scope>NUCLEOTIDE SEQUENCE</scope>
    <source>
        <strain evidence="1">FP105234-sp</strain>
    </source>
</reference>
<sequence>MSKSKAELLQEHQRAVAAGGAKGLLGGLAAALPASYVANRRWPYYRALPPSLKALGVVLVAIPSFVISAETAGRKFEETQWHDAGKDQLDIVKNRAEQKWENMNIIEKALDVTARHQFSFIAGCWAVGITGAFGYIMRDPYQSLSQKVVQARMWSQGLTIGIVIAAAAVSRTRGYRRDVEDAAQPIHTGDHTWQDVIAADEQRKARAQQQQANGH</sequence>
<reference evidence="1" key="2">
    <citation type="journal article" date="2022" name="New Phytol.">
        <title>Evolutionary transition to the ectomycorrhizal habit in the genomes of a hyperdiverse lineage of mushroom-forming fungi.</title>
        <authorList>
            <person name="Looney B."/>
            <person name="Miyauchi S."/>
            <person name="Morin E."/>
            <person name="Drula E."/>
            <person name="Courty P.E."/>
            <person name="Kohler A."/>
            <person name="Kuo A."/>
            <person name="LaButti K."/>
            <person name="Pangilinan J."/>
            <person name="Lipzen A."/>
            <person name="Riley R."/>
            <person name="Andreopoulos W."/>
            <person name="He G."/>
            <person name="Johnson J."/>
            <person name="Nolan M."/>
            <person name="Tritt A."/>
            <person name="Barry K.W."/>
            <person name="Grigoriev I.V."/>
            <person name="Nagy L.G."/>
            <person name="Hibbett D."/>
            <person name="Henrissat B."/>
            <person name="Matheny P.B."/>
            <person name="Labbe J."/>
            <person name="Martin F.M."/>
        </authorList>
    </citation>
    <scope>NUCLEOTIDE SEQUENCE</scope>
    <source>
        <strain evidence="1">FP105234-sp</strain>
    </source>
</reference>
<comment type="caution">
    <text evidence="1">The sequence shown here is derived from an EMBL/GenBank/DDBJ whole genome shotgun (WGS) entry which is preliminary data.</text>
</comment>
<proteinExistence type="predicted"/>
<evidence type="ECO:0000313" key="2">
    <source>
        <dbReference type="Proteomes" id="UP000814033"/>
    </source>
</evidence>
<evidence type="ECO:0000313" key="1">
    <source>
        <dbReference type="EMBL" id="KAI0053611.1"/>
    </source>
</evidence>
<dbReference type="EMBL" id="MU275839">
    <property type="protein sequence ID" value="KAI0053611.1"/>
    <property type="molecule type" value="Genomic_DNA"/>
</dbReference>
<gene>
    <name evidence="1" type="ORF">FA95DRAFT_1552102</name>
</gene>
<keyword evidence="2" id="KW-1185">Reference proteome</keyword>
<name>A0ACB8SCC0_9AGAM</name>
<protein>
    <submittedName>
        <fullName evidence="1">Uncharacterized protein</fullName>
    </submittedName>
</protein>
<organism evidence="1 2">
    <name type="scientific">Auriscalpium vulgare</name>
    <dbReference type="NCBI Taxonomy" id="40419"/>
    <lineage>
        <taxon>Eukaryota</taxon>
        <taxon>Fungi</taxon>
        <taxon>Dikarya</taxon>
        <taxon>Basidiomycota</taxon>
        <taxon>Agaricomycotina</taxon>
        <taxon>Agaricomycetes</taxon>
        <taxon>Russulales</taxon>
        <taxon>Auriscalpiaceae</taxon>
        <taxon>Auriscalpium</taxon>
    </lineage>
</organism>
<accession>A0ACB8SCC0</accession>